<name>A0AA38XIX5_9EURO</name>
<sequence>MRGFVDEKVPLFLFWARLKHPTDEKKSTAERRKMIAAMFYESIRAAAQYYFPPKVTYEFSILEVDLAKLPSADVPIDIVIFPNA</sequence>
<evidence type="ECO:0000313" key="1">
    <source>
        <dbReference type="EMBL" id="KAJ9613953.1"/>
    </source>
</evidence>
<evidence type="ECO:0000313" key="2">
    <source>
        <dbReference type="Proteomes" id="UP001172673"/>
    </source>
</evidence>
<accession>A0AA38XIX5</accession>
<organism evidence="1 2">
    <name type="scientific">Cladophialophora chaetospira</name>
    <dbReference type="NCBI Taxonomy" id="386627"/>
    <lineage>
        <taxon>Eukaryota</taxon>
        <taxon>Fungi</taxon>
        <taxon>Dikarya</taxon>
        <taxon>Ascomycota</taxon>
        <taxon>Pezizomycotina</taxon>
        <taxon>Eurotiomycetes</taxon>
        <taxon>Chaetothyriomycetidae</taxon>
        <taxon>Chaetothyriales</taxon>
        <taxon>Herpotrichiellaceae</taxon>
        <taxon>Cladophialophora</taxon>
    </lineage>
</organism>
<dbReference type="EMBL" id="JAPDRK010000003">
    <property type="protein sequence ID" value="KAJ9613953.1"/>
    <property type="molecule type" value="Genomic_DNA"/>
</dbReference>
<dbReference type="AlphaFoldDB" id="A0AA38XIX5"/>
<comment type="caution">
    <text evidence="1">The sequence shown here is derived from an EMBL/GenBank/DDBJ whole genome shotgun (WGS) entry which is preliminary data.</text>
</comment>
<protein>
    <submittedName>
        <fullName evidence="1">Uncharacterized protein</fullName>
    </submittedName>
</protein>
<keyword evidence="2" id="KW-1185">Reference proteome</keyword>
<dbReference type="Proteomes" id="UP001172673">
    <property type="component" value="Unassembled WGS sequence"/>
</dbReference>
<proteinExistence type="predicted"/>
<reference evidence="1" key="1">
    <citation type="submission" date="2022-10" db="EMBL/GenBank/DDBJ databases">
        <title>Culturing micro-colonial fungi from biological soil crusts in the Mojave desert and describing Neophaeococcomyces mojavensis, and introducing the new genera and species Taxawa tesnikishii.</title>
        <authorList>
            <person name="Kurbessoian T."/>
            <person name="Stajich J.E."/>
        </authorList>
    </citation>
    <scope>NUCLEOTIDE SEQUENCE</scope>
    <source>
        <strain evidence="1">TK_41</strain>
    </source>
</reference>
<gene>
    <name evidence="1" type="ORF">H2200_002089</name>
</gene>